<dbReference type="AlphaFoldDB" id="B2JSV5"/>
<keyword evidence="2" id="KW-1003">Cell membrane</keyword>
<dbReference type="PROSITE" id="PS50893">
    <property type="entry name" value="ABC_TRANSPORTER_2"/>
    <property type="match status" value="1"/>
</dbReference>
<feature type="domain" description="ABC transporter" evidence="6">
    <location>
        <begin position="4"/>
        <end position="234"/>
    </location>
</feature>
<dbReference type="InterPro" id="IPR050093">
    <property type="entry name" value="ABC_SmlMolc_Importer"/>
</dbReference>
<dbReference type="HOGENOM" id="CLU_000604_1_1_4"/>
<keyword evidence="1" id="KW-0813">Transport</keyword>
<dbReference type="Proteomes" id="UP000001192">
    <property type="component" value="Plasmid pBPHY01"/>
</dbReference>
<reference evidence="8" key="1">
    <citation type="journal article" date="2014" name="Stand. Genomic Sci.">
        <title>Complete genome sequence of Burkholderia phymatum STM815(T), a broad host range and efficient nitrogen-fixing symbiont of Mimosa species.</title>
        <authorList>
            <person name="Moulin L."/>
            <person name="Klonowska A."/>
            <person name="Caroline B."/>
            <person name="Booth K."/>
            <person name="Vriezen J.A."/>
            <person name="Melkonian R."/>
            <person name="James E.K."/>
            <person name="Young J.P."/>
            <person name="Bena G."/>
            <person name="Hauser L."/>
            <person name="Land M."/>
            <person name="Kyrpides N."/>
            <person name="Bruce D."/>
            <person name="Chain P."/>
            <person name="Copeland A."/>
            <person name="Pitluck S."/>
            <person name="Woyke T."/>
            <person name="Lizotte-Waniewski M."/>
            <person name="Bristow J."/>
            <person name="Riley M."/>
        </authorList>
    </citation>
    <scope>NUCLEOTIDE SEQUENCE [LARGE SCALE GENOMIC DNA]</scope>
    <source>
        <strain evidence="8">DSM 17167 / CIP 108236 / LMG 21445 / STM815</strain>
        <plasmid evidence="8">Plasmid pBPHY01</plasmid>
    </source>
</reference>
<name>B2JSV5_PARP8</name>
<dbReference type="SUPFAM" id="SSF50331">
    <property type="entry name" value="MOP-like"/>
    <property type="match status" value="1"/>
</dbReference>
<dbReference type="Gene3D" id="3.40.50.300">
    <property type="entry name" value="P-loop containing nucleotide triphosphate hydrolases"/>
    <property type="match status" value="1"/>
</dbReference>
<dbReference type="Gene3D" id="2.40.50.140">
    <property type="entry name" value="Nucleic acid-binding proteins"/>
    <property type="match status" value="1"/>
</dbReference>
<keyword evidence="7" id="KW-0614">Plasmid</keyword>
<dbReference type="InterPro" id="IPR027417">
    <property type="entry name" value="P-loop_NTPase"/>
</dbReference>
<dbReference type="PANTHER" id="PTHR42781">
    <property type="entry name" value="SPERMIDINE/PUTRESCINE IMPORT ATP-BINDING PROTEIN POTA"/>
    <property type="match status" value="1"/>
</dbReference>
<protein>
    <submittedName>
        <fullName evidence="7">Spermidine/putrescine ABC transporter ATPase subunit</fullName>
    </submittedName>
</protein>
<organism evidence="7 8">
    <name type="scientific">Paraburkholderia phymatum (strain DSM 17167 / CIP 108236 / LMG 21445 / STM815)</name>
    <name type="common">Burkholderia phymatum</name>
    <dbReference type="NCBI Taxonomy" id="391038"/>
    <lineage>
        <taxon>Bacteria</taxon>
        <taxon>Pseudomonadati</taxon>
        <taxon>Pseudomonadota</taxon>
        <taxon>Betaproteobacteria</taxon>
        <taxon>Burkholderiales</taxon>
        <taxon>Burkholderiaceae</taxon>
        <taxon>Paraburkholderia</taxon>
    </lineage>
</organism>
<dbReference type="InterPro" id="IPR013611">
    <property type="entry name" value="Transp-assoc_OB_typ2"/>
</dbReference>
<dbReference type="Pfam" id="PF00005">
    <property type="entry name" value="ABC_tran"/>
    <property type="match status" value="1"/>
</dbReference>
<sequence>MSFLTLTDVSKSFGDLHAVTGLNLSVEKGEFVSLLGPSGCGKTTTLQMIAGFIETSRGRITLDGRDITHMKPNRRGLGIVFQSYALFPHMSVAQNVSFGLEMRGVDKAERADRVREVLALVRLDALAHRFPRELSGGQRQRVAIARAIVIAPPVLLLDEPMSNLDAKLREDMQFELRAIQRKIGTTTIMVTHDQSEALSISDRVVVMEAGRITQIDTPYRAYERPENLFVSQFIGKANMLAGKVVSRDGDAIRIDFGHDLAQTGSLAQLASQGQSISVGDAVTLCIRPEKLRLCAPDKGRLAGNVTSRFFLGSQWLYRLDSRVGEMLVCCQNHGDEPFPEGAQVGIDWHADSLRLIGRERAHG</sequence>
<dbReference type="GO" id="GO:0016887">
    <property type="term" value="F:ATP hydrolysis activity"/>
    <property type="evidence" value="ECO:0007669"/>
    <property type="project" value="InterPro"/>
</dbReference>
<keyword evidence="3" id="KW-0472">Membrane</keyword>
<evidence type="ECO:0000259" key="6">
    <source>
        <dbReference type="PROSITE" id="PS50893"/>
    </source>
</evidence>
<dbReference type="EMBL" id="CP001045">
    <property type="protein sequence ID" value="ACC75658.1"/>
    <property type="molecule type" value="Genomic_DNA"/>
</dbReference>
<dbReference type="OrthoDB" id="5298774at2"/>
<dbReference type="FunFam" id="3.40.50.300:FF:000425">
    <property type="entry name" value="Probable ABC transporter, ATP-binding subunit"/>
    <property type="match status" value="1"/>
</dbReference>
<keyword evidence="8" id="KW-1185">Reference proteome</keyword>
<dbReference type="SMART" id="SM00382">
    <property type="entry name" value="AAA"/>
    <property type="match status" value="1"/>
</dbReference>
<dbReference type="Pfam" id="PF08402">
    <property type="entry name" value="TOBE_2"/>
    <property type="match status" value="1"/>
</dbReference>
<evidence type="ECO:0000313" key="7">
    <source>
        <dbReference type="EMBL" id="ACC75658.1"/>
    </source>
</evidence>
<dbReference type="PROSITE" id="PS00211">
    <property type="entry name" value="ABC_TRANSPORTER_1"/>
    <property type="match status" value="1"/>
</dbReference>
<evidence type="ECO:0000256" key="4">
    <source>
        <dbReference type="ARBA" id="ARBA00022741"/>
    </source>
</evidence>
<dbReference type="InterPro" id="IPR012340">
    <property type="entry name" value="NA-bd_OB-fold"/>
</dbReference>
<evidence type="ECO:0000256" key="2">
    <source>
        <dbReference type="ARBA" id="ARBA00022475"/>
    </source>
</evidence>
<geneLocation type="plasmid" evidence="7 8">
    <name>pBPHY01</name>
</geneLocation>
<gene>
    <name evidence="7" type="ordered locus">Bphy_6630</name>
</gene>
<dbReference type="RefSeq" id="WP_012405817.1">
    <property type="nucleotide sequence ID" value="NC_010625.1"/>
</dbReference>
<keyword evidence="5" id="KW-0067">ATP-binding</keyword>
<dbReference type="InterPro" id="IPR017871">
    <property type="entry name" value="ABC_transporter-like_CS"/>
</dbReference>
<dbReference type="PANTHER" id="PTHR42781:SF4">
    <property type="entry name" value="SPERMIDINE_PUTRESCINE IMPORT ATP-BINDING PROTEIN POTA"/>
    <property type="match status" value="1"/>
</dbReference>
<dbReference type="SUPFAM" id="SSF52540">
    <property type="entry name" value="P-loop containing nucleoside triphosphate hydrolases"/>
    <property type="match status" value="1"/>
</dbReference>
<dbReference type="KEGG" id="bph:Bphy_6630"/>
<dbReference type="GO" id="GO:0015697">
    <property type="term" value="P:quaternary ammonium group transport"/>
    <property type="evidence" value="ECO:0007669"/>
    <property type="project" value="UniProtKB-ARBA"/>
</dbReference>
<keyword evidence="4" id="KW-0547">Nucleotide-binding</keyword>
<evidence type="ECO:0000256" key="3">
    <source>
        <dbReference type="ARBA" id="ARBA00022519"/>
    </source>
</evidence>
<dbReference type="InterPro" id="IPR008995">
    <property type="entry name" value="Mo/tungstate-bd_C_term_dom"/>
</dbReference>
<keyword evidence="3" id="KW-0997">Cell inner membrane</keyword>
<dbReference type="GO" id="GO:0022857">
    <property type="term" value="F:transmembrane transporter activity"/>
    <property type="evidence" value="ECO:0007669"/>
    <property type="project" value="InterPro"/>
</dbReference>
<dbReference type="Gene3D" id="2.40.50.100">
    <property type="match status" value="1"/>
</dbReference>
<dbReference type="InterPro" id="IPR003593">
    <property type="entry name" value="AAA+_ATPase"/>
</dbReference>
<evidence type="ECO:0000313" key="8">
    <source>
        <dbReference type="Proteomes" id="UP000001192"/>
    </source>
</evidence>
<proteinExistence type="predicted"/>
<accession>B2JSV5</accession>
<evidence type="ECO:0000256" key="1">
    <source>
        <dbReference type="ARBA" id="ARBA00022448"/>
    </source>
</evidence>
<dbReference type="GO" id="GO:0005524">
    <property type="term" value="F:ATP binding"/>
    <property type="evidence" value="ECO:0007669"/>
    <property type="project" value="UniProtKB-KW"/>
</dbReference>
<evidence type="ECO:0000256" key="5">
    <source>
        <dbReference type="ARBA" id="ARBA00022840"/>
    </source>
</evidence>
<dbReference type="GO" id="GO:0043190">
    <property type="term" value="C:ATP-binding cassette (ABC) transporter complex"/>
    <property type="evidence" value="ECO:0007669"/>
    <property type="project" value="InterPro"/>
</dbReference>
<dbReference type="InterPro" id="IPR003439">
    <property type="entry name" value="ABC_transporter-like_ATP-bd"/>
</dbReference>